<evidence type="ECO:0000256" key="3">
    <source>
        <dbReference type="ARBA" id="ARBA00022741"/>
    </source>
</evidence>
<dbReference type="InterPro" id="IPR006949">
    <property type="entry name" value="Barrel_Baseplate_J-like"/>
</dbReference>
<feature type="region of interest" description="Disordered" evidence="6">
    <location>
        <begin position="260"/>
        <end position="281"/>
    </location>
</feature>
<evidence type="ECO:0000259" key="8">
    <source>
        <dbReference type="PROSITE" id="PS50011"/>
    </source>
</evidence>
<dbReference type="InterPro" id="IPR000719">
    <property type="entry name" value="Prot_kinase_dom"/>
</dbReference>
<dbReference type="EMBL" id="AP019376">
    <property type="protein sequence ID" value="BBH85772.1"/>
    <property type="molecule type" value="Genomic_DNA"/>
</dbReference>
<reference evidence="9" key="1">
    <citation type="submission" date="2018-12" db="EMBL/GenBank/DDBJ databases">
        <title>Novel natural products biosynthetic potential of the class Ktedonobacteria.</title>
        <authorList>
            <person name="Zheng Y."/>
            <person name="Saitou A."/>
            <person name="Wang C.M."/>
            <person name="Toyoda A."/>
            <person name="Minakuchi Y."/>
            <person name="Sekiguchi Y."/>
            <person name="Ueda K."/>
            <person name="Takano H."/>
            <person name="Sakai Y."/>
            <person name="Yokota A."/>
            <person name="Yabe S."/>
        </authorList>
    </citation>
    <scope>NUCLEOTIDE SEQUENCE</scope>
    <source>
        <strain evidence="9">COM3</strain>
    </source>
</reference>
<evidence type="ECO:0000313" key="9">
    <source>
        <dbReference type="EMBL" id="BBH85772.1"/>
    </source>
</evidence>
<evidence type="ECO:0000256" key="5">
    <source>
        <dbReference type="ARBA" id="ARBA00022840"/>
    </source>
</evidence>
<evidence type="ECO:0000256" key="4">
    <source>
        <dbReference type="ARBA" id="ARBA00022777"/>
    </source>
</evidence>
<proteinExistence type="predicted"/>
<sequence>MKDIGDTIGTNRIIFVSPTASQPLSNWTFLIEQQGDIRALKLWPEVHFSSAQERHAFLDRGHKLTEVQHPSLLSVLDCGMDADSPFMVLHEEVARGETARLRLLASGQPFSIDEMRAIIGAVGHALDALHQQGLVHGCLTPEAILLMGDSTARLAGYLPFEPADTTLSRPYTPTEQAYSRQGDIYALAGVAYELVTGKQPTEPLVFEASIPVAIQQALLKARDPQPERRFSTIEDLLKALDIPSAIAEAPTIRIARKDVVSSQPPPIEEPEEEEPTIRQAPEEEVFQREEAPTIRQAPEPLQFPTPPPYTTSAKPRKGLRIGCLALVAVIVLALLGILLHNILPASSASIKITPISHQVTESLGPYQLTNQSNIAQQHFKGRLLRVTSSKQAQTVKASRNGHLDGTAVHGKLVLSNASIPRILFNTYLIINLDNGLTVRTDADILLSSIGSTTVNARVTKAGTVGNIAPYTISGLYEITGENITVYIENPEAFTGGKDPYDGPIIQEADVSNAENALQDKLQKEAEASIQKQVRPGEVLLDSPSCERKFQNNHKAGDPASSVTVSGTLVCSQVAYDREEVTAAMLHHMQDKVQQQYGPHYSLSKAFEPKITGSIISNKGWLTVSTADLWIYQFSEVQKQAAKDIAGKSQDEALSILKKKYGVKEGLIHVSGFGLHLPSSPDAITFTIGKP</sequence>
<dbReference type="Gene3D" id="1.10.510.10">
    <property type="entry name" value="Transferase(Phosphotransferase) domain 1"/>
    <property type="match status" value="1"/>
</dbReference>
<dbReference type="InterPro" id="IPR011009">
    <property type="entry name" value="Kinase-like_dom_sf"/>
</dbReference>
<dbReference type="AlphaFoldDB" id="A0A455SFK4"/>
<evidence type="ECO:0000256" key="2">
    <source>
        <dbReference type="ARBA" id="ARBA00022679"/>
    </source>
</evidence>
<dbReference type="SUPFAM" id="SSF56112">
    <property type="entry name" value="Protein kinase-like (PK-like)"/>
    <property type="match status" value="1"/>
</dbReference>
<organism evidence="9">
    <name type="scientific">Thermosporothrix sp. COM3</name>
    <dbReference type="NCBI Taxonomy" id="2490863"/>
    <lineage>
        <taxon>Bacteria</taxon>
        <taxon>Bacillati</taxon>
        <taxon>Chloroflexota</taxon>
        <taxon>Ktedonobacteria</taxon>
        <taxon>Ktedonobacterales</taxon>
        <taxon>Thermosporotrichaceae</taxon>
        <taxon>Thermosporothrix</taxon>
    </lineage>
</organism>
<dbReference type="PROSITE" id="PS50011">
    <property type="entry name" value="PROTEIN_KINASE_DOM"/>
    <property type="match status" value="1"/>
</dbReference>
<evidence type="ECO:0000256" key="1">
    <source>
        <dbReference type="ARBA" id="ARBA00012513"/>
    </source>
</evidence>
<dbReference type="SMART" id="SM00220">
    <property type="entry name" value="S_TKc"/>
    <property type="match status" value="1"/>
</dbReference>
<keyword evidence="4" id="KW-0418">Kinase</keyword>
<name>A0A455SFK4_9CHLR</name>
<keyword evidence="7" id="KW-1133">Transmembrane helix</keyword>
<keyword evidence="7" id="KW-0472">Membrane</keyword>
<feature type="domain" description="Protein kinase" evidence="8">
    <location>
        <begin position="2"/>
        <end position="286"/>
    </location>
</feature>
<evidence type="ECO:0000256" key="6">
    <source>
        <dbReference type="SAM" id="MobiDB-lite"/>
    </source>
</evidence>
<keyword evidence="2" id="KW-0808">Transferase</keyword>
<gene>
    <name evidence="9" type="ORF">KTC_05230</name>
</gene>
<feature type="transmembrane region" description="Helical" evidence="7">
    <location>
        <begin position="321"/>
        <end position="343"/>
    </location>
</feature>
<dbReference type="Pfam" id="PF00069">
    <property type="entry name" value="Pkinase"/>
    <property type="match status" value="1"/>
</dbReference>
<keyword evidence="3" id="KW-0547">Nucleotide-binding</keyword>
<dbReference type="PANTHER" id="PTHR43289">
    <property type="entry name" value="MITOGEN-ACTIVATED PROTEIN KINASE KINASE KINASE 20-RELATED"/>
    <property type="match status" value="1"/>
</dbReference>
<dbReference type="Pfam" id="PF04865">
    <property type="entry name" value="Baseplate_J"/>
    <property type="match status" value="1"/>
</dbReference>
<evidence type="ECO:0000256" key="7">
    <source>
        <dbReference type="SAM" id="Phobius"/>
    </source>
</evidence>
<dbReference type="PANTHER" id="PTHR43289:SF6">
    <property type="entry name" value="SERINE_THREONINE-PROTEIN KINASE NEKL-3"/>
    <property type="match status" value="1"/>
</dbReference>
<dbReference type="GO" id="GO:0005524">
    <property type="term" value="F:ATP binding"/>
    <property type="evidence" value="ECO:0007669"/>
    <property type="project" value="UniProtKB-KW"/>
</dbReference>
<dbReference type="GO" id="GO:0004674">
    <property type="term" value="F:protein serine/threonine kinase activity"/>
    <property type="evidence" value="ECO:0007669"/>
    <property type="project" value="UniProtKB-EC"/>
</dbReference>
<accession>A0A455SFK4</accession>
<keyword evidence="7" id="KW-0812">Transmembrane</keyword>
<dbReference type="EC" id="2.7.11.1" evidence="1"/>
<keyword evidence="5" id="KW-0067">ATP-binding</keyword>
<protein>
    <recommendedName>
        <fullName evidence="1">non-specific serine/threonine protein kinase</fullName>
        <ecNumber evidence="1">2.7.11.1</ecNumber>
    </recommendedName>
</protein>